<keyword evidence="4 5" id="KW-0472">Membrane</keyword>
<name>A0A847RXS0_9NEIS</name>
<dbReference type="RefSeq" id="WP_168876133.1">
    <property type="nucleotide sequence ID" value="NZ_JABAIM010000001.1"/>
</dbReference>
<feature type="transmembrane region" description="Helical" evidence="5">
    <location>
        <begin position="92"/>
        <end position="115"/>
    </location>
</feature>
<keyword evidence="2 5" id="KW-0812">Transmembrane</keyword>
<evidence type="ECO:0000313" key="7">
    <source>
        <dbReference type="Proteomes" id="UP000587991"/>
    </source>
</evidence>
<sequence length="252" mass="28237">MSNPPPAYVGRSFLLGLRDGFNPLLALISLCITVFSSVLWLFIFVFWGHEIMQALLQGSAWLAHTVMGWFGVNYTLTPDIADPRWWVRLSSWMLGWALTSLCYTLAVLLTIRLVVELFFIRLVQQHCLKRYPHLRTDVKRSLPSVILTIIRGWSLFLLLALVCLALPVIGGALLFVLVSYFNVRSLANDALDGLADEPMVRQLLRSNRLRMIGLGILLSLFALVPFIGLFLPAIIAAASCHLFMQQLPAAEA</sequence>
<evidence type="ECO:0000256" key="4">
    <source>
        <dbReference type="ARBA" id="ARBA00023136"/>
    </source>
</evidence>
<gene>
    <name evidence="6" type="ORF">HF682_05055</name>
</gene>
<dbReference type="InterPro" id="IPR059112">
    <property type="entry name" value="CysZ/EI24"/>
</dbReference>
<protein>
    <submittedName>
        <fullName evidence="6">EI24 domain-containing protein</fullName>
    </submittedName>
</protein>
<evidence type="ECO:0000313" key="6">
    <source>
        <dbReference type="EMBL" id="NLR74521.1"/>
    </source>
</evidence>
<dbReference type="Proteomes" id="UP000587991">
    <property type="component" value="Unassembled WGS sequence"/>
</dbReference>
<accession>A0A847RXS0</accession>
<dbReference type="EMBL" id="JABAIM010000001">
    <property type="protein sequence ID" value="NLR74521.1"/>
    <property type="molecule type" value="Genomic_DNA"/>
</dbReference>
<feature type="transmembrane region" description="Helical" evidence="5">
    <location>
        <begin position="24"/>
        <end position="47"/>
    </location>
</feature>
<dbReference type="Pfam" id="PF07264">
    <property type="entry name" value="EI24"/>
    <property type="match status" value="1"/>
</dbReference>
<evidence type="ECO:0000256" key="3">
    <source>
        <dbReference type="ARBA" id="ARBA00022989"/>
    </source>
</evidence>
<evidence type="ECO:0000256" key="1">
    <source>
        <dbReference type="ARBA" id="ARBA00004141"/>
    </source>
</evidence>
<keyword evidence="3 5" id="KW-1133">Transmembrane helix</keyword>
<comment type="caution">
    <text evidence="6">The sequence shown here is derived from an EMBL/GenBank/DDBJ whole genome shotgun (WGS) entry which is preliminary data.</text>
</comment>
<comment type="subcellular location">
    <subcellularLocation>
        <location evidence="1">Membrane</location>
        <topology evidence="1">Multi-pass membrane protein</topology>
    </subcellularLocation>
</comment>
<feature type="transmembrane region" description="Helical" evidence="5">
    <location>
        <begin position="54"/>
        <end position="72"/>
    </location>
</feature>
<dbReference type="AlphaFoldDB" id="A0A847RXS0"/>
<proteinExistence type="predicted"/>
<feature type="transmembrane region" description="Helical" evidence="5">
    <location>
        <begin position="155"/>
        <end position="181"/>
    </location>
</feature>
<organism evidence="6 7">
    <name type="scientific">Leeia aquatica</name>
    <dbReference type="NCBI Taxonomy" id="2725557"/>
    <lineage>
        <taxon>Bacteria</taxon>
        <taxon>Pseudomonadati</taxon>
        <taxon>Pseudomonadota</taxon>
        <taxon>Betaproteobacteria</taxon>
        <taxon>Neisseriales</taxon>
        <taxon>Leeiaceae</taxon>
        <taxon>Leeia</taxon>
    </lineage>
</organism>
<keyword evidence="7" id="KW-1185">Reference proteome</keyword>
<evidence type="ECO:0000256" key="5">
    <source>
        <dbReference type="SAM" id="Phobius"/>
    </source>
</evidence>
<reference evidence="6 7" key="1">
    <citation type="submission" date="2020-04" db="EMBL/GenBank/DDBJ databases">
        <title>Draft genome of Leeia sp. IMCC25680.</title>
        <authorList>
            <person name="Song J."/>
            <person name="Cho J.-C."/>
        </authorList>
    </citation>
    <scope>NUCLEOTIDE SEQUENCE [LARGE SCALE GENOMIC DNA]</scope>
    <source>
        <strain evidence="6 7">IMCC25680</strain>
    </source>
</reference>
<feature type="transmembrane region" description="Helical" evidence="5">
    <location>
        <begin position="211"/>
        <end position="238"/>
    </location>
</feature>
<evidence type="ECO:0000256" key="2">
    <source>
        <dbReference type="ARBA" id="ARBA00022692"/>
    </source>
</evidence>